<evidence type="ECO:0000313" key="1">
    <source>
        <dbReference type="EMBL" id="EMI26007.1"/>
    </source>
</evidence>
<dbReference type="AlphaFoldDB" id="M5SE90"/>
<accession>M5SE90</accession>
<gene>
    <name evidence="1" type="ORF">RESH_03344</name>
</gene>
<sequence>MDELMKTWMLTFGMLCLLVAPLGCGSGSNSNIVDNTDAEKLAEYEAALAEADAMSEGYEGTK</sequence>
<dbReference type="EMBL" id="ANOF01000107">
    <property type="protein sequence ID" value="EMI26007.1"/>
    <property type="molecule type" value="Genomic_DNA"/>
</dbReference>
<protein>
    <submittedName>
        <fullName evidence="1">Secreted protein</fullName>
    </submittedName>
</protein>
<dbReference type="PATRIC" id="fig|1263868.3.peg.3605"/>
<reference evidence="1 2" key="1">
    <citation type="journal article" date="2013" name="Mar. Genomics">
        <title>Expression of sulfatases in Rhodopirellula baltica and the diversity of sulfatases in the genus Rhodopirellula.</title>
        <authorList>
            <person name="Wegner C.E."/>
            <person name="Richter-Heitmann T."/>
            <person name="Klindworth A."/>
            <person name="Klockow C."/>
            <person name="Richter M."/>
            <person name="Achstetter T."/>
            <person name="Glockner F.O."/>
            <person name="Harder J."/>
        </authorList>
    </citation>
    <scope>NUCLEOTIDE SEQUENCE [LARGE SCALE GENOMIC DNA]</scope>
    <source>
        <strain evidence="1 2">SH398</strain>
    </source>
</reference>
<name>M5SE90_9BACT</name>
<evidence type="ECO:0000313" key="2">
    <source>
        <dbReference type="Proteomes" id="UP000011996"/>
    </source>
</evidence>
<proteinExistence type="predicted"/>
<dbReference type="Proteomes" id="UP000011996">
    <property type="component" value="Unassembled WGS sequence"/>
</dbReference>
<comment type="caution">
    <text evidence="1">The sequence shown here is derived from an EMBL/GenBank/DDBJ whole genome shotgun (WGS) entry which is preliminary data.</text>
</comment>
<organism evidence="1 2">
    <name type="scientific">Rhodopirellula europaea SH398</name>
    <dbReference type="NCBI Taxonomy" id="1263868"/>
    <lineage>
        <taxon>Bacteria</taxon>
        <taxon>Pseudomonadati</taxon>
        <taxon>Planctomycetota</taxon>
        <taxon>Planctomycetia</taxon>
        <taxon>Pirellulales</taxon>
        <taxon>Pirellulaceae</taxon>
        <taxon>Rhodopirellula</taxon>
    </lineage>
</organism>